<sequence>MQFYNMFDISGPTLGTVNASVNKLTNKVDSLSSSINTTTSAGRFGSLTAEVRGLSSKINSCTTLLNQVLTKLNEPTPTPTPSFTENDRTSLNISVEFIHQATSDIPDIEGRLERLEAKVRSKPVAEAITNVAELPRDDNDKEGERSHEENSDATATKVQVTEEPPSQVEGEKVAEVSATEDQAPPFFSLAMVDEEEEEEEEEKENDEELDLSDQGNKDVADNNDDDDDDDEDDRSLWFSATNVSSVPTMKGIVISEARGEGKQLQVPHPKASRRE</sequence>
<protein>
    <submittedName>
        <fullName evidence="1">Uncharacterized protein</fullName>
    </submittedName>
</protein>
<reference evidence="1 2" key="2">
    <citation type="journal article" date="2022" name="Mol. Ecol. Resour.">
        <title>The genomes of chicory, endive, great burdock and yacon provide insights into Asteraceae paleo-polyploidization history and plant inulin production.</title>
        <authorList>
            <person name="Fan W."/>
            <person name="Wang S."/>
            <person name="Wang H."/>
            <person name="Wang A."/>
            <person name="Jiang F."/>
            <person name="Liu H."/>
            <person name="Zhao H."/>
            <person name="Xu D."/>
            <person name="Zhang Y."/>
        </authorList>
    </citation>
    <scope>NUCLEOTIDE SEQUENCE [LARGE SCALE GENOMIC DNA]</scope>
    <source>
        <strain evidence="2">cv. Niubang</strain>
    </source>
</reference>
<reference evidence="2" key="1">
    <citation type="journal article" date="2022" name="Mol. Ecol. Resour.">
        <title>The genomes of chicory, endive, great burdock and yacon provide insights into Asteraceae palaeo-polyploidization history and plant inulin production.</title>
        <authorList>
            <person name="Fan W."/>
            <person name="Wang S."/>
            <person name="Wang H."/>
            <person name="Wang A."/>
            <person name="Jiang F."/>
            <person name="Liu H."/>
            <person name="Zhao H."/>
            <person name="Xu D."/>
            <person name="Zhang Y."/>
        </authorList>
    </citation>
    <scope>NUCLEOTIDE SEQUENCE [LARGE SCALE GENOMIC DNA]</scope>
    <source>
        <strain evidence="2">cv. Niubang</strain>
    </source>
</reference>
<gene>
    <name evidence="1" type="ORF">L6452_13561</name>
</gene>
<keyword evidence="2" id="KW-1185">Reference proteome</keyword>
<accession>A0ACB9CIH4</accession>
<dbReference type="EMBL" id="CM042050">
    <property type="protein sequence ID" value="KAI3734099.1"/>
    <property type="molecule type" value="Genomic_DNA"/>
</dbReference>
<evidence type="ECO:0000313" key="1">
    <source>
        <dbReference type="EMBL" id="KAI3734099.1"/>
    </source>
</evidence>
<name>A0ACB9CIH4_ARCLA</name>
<organism evidence="1 2">
    <name type="scientific">Arctium lappa</name>
    <name type="common">Greater burdock</name>
    <name type="synonym">Lappa major</name>
    <dbReference type="NCBI Taxonomy" id="4217"/>
    <lineage>
        <taxon>Eukaryota</taxon>
        <taxon>Viridiplantae</taxon>
        <taxon>Streptophyta</taxon>
        <taxon>Embryophyta</taxon>
        <taxon>Tracheophyta</taxon>
        <taxon>Spermatophyta</taxon>
        <taxon>Magnoliopsida</taxon>
        <taxon>eudicotyledons</taxon>
        <taxon>Gunneridae</taxon>
        <taxon>Pentapetalae</taxon>
        <taxon>asterids</taxon>
        <taxon>campanulids</taxon>
        <taxon>Asterales</taxon>
        <taxon>Asteraceae</taxon>
        <taxon>Carduoideae</taxon>
        <taxon>Cardueae</taxon>
        <taxon>Arctiinae</taxon>
        <taxon>Arctium</taxon>
    </lineage>
</organism>
<proteinExistence type="predicted"/>
<comment type="caution">
    <text evidence="1">The sequence shown here is derived from an EMBL/GenBank/DDBJ whole genome shotgun (WGS) entry which is preliminary data.</text>
</comment>
<dbReference type="Proteomes" id="UP001055879">
    <property type="component" value="Linkage Group LG04"/>
</dbReference>
<evidence type="ECO:0000313" key="2">
    <source>
        <dbReference type="Proteomes" id="UP001055879"/>
    </source>
</evidence>